<dbReference type="PANTHER" id="PTHR10924">
    <property type="entry name" value="MAJOR FACILITATOR SUPERFAMILY PROTEIN-RELATED"/>
    <property type="match status" value="1"/>
</dbReference>
<dbReference type="InterPro" id="IPR036259">
    <property type="entry name" value="MFS_trans_sf"/>
</dbReference>
<dbReference type="Pfam" id="PF07690">
    <property type="entry name" value="MFS_1"/>
    <property type="match status" value="1"/>
</dbReference>
<comment type="caution">
    <text evidence="6">The sequence shown here is derived from an EMBL/GenBank/DDBJ whole genome shotgun (WGS) entry which is preliminary data.</text>
</comment>
<accession>A0AAU9JES0</accession>
<evidence type="ECO:0008006" key="8">
    <source>
        <dbReference type="Google" id="ProtNLM"/>
    </source>
</evidence>
<evidence type="ECO:0000256" key="1">
    <source>
        <dbReference type="ARBA" id="ARBA00004141"/>
    </source>
</evidence>
<evidence type="ECO:0000256" key="2">
    <source>
        <dbReference type="ARBA" id="ARBA00022692"/>
    </source>
</evidence>
<feature type="transmembrane region" description="Helical" evidence="5">
    <location>
        <begin position="177"/>
        <end position="195"/>
    </location>
</feature>
<dbReference type="InterPro" id="IPR011701">
    <property type="entry name" value="MFS"/>
</dbReference>
<evidence type="ECO:0000256" key="5">
    <source>
        <dbReference type="SAM" id="Phobius"/>
    </source>
</evidence>
<evidence type="ECO:0000313" key="7">
    <source>
        <dbReference type="Proteomes" id="UP001162131"/>
    </source>
</evidence>
<keyword evidence="3 5" id="KW-1133">Transmembrane helix</keyword>
<feature type="transmembrane region" description="Helical" evidence="5">
    <location>
        <begin position="33"/>
        <end position="55"/>
    </location>
</feature>
<evidence type="ECO:0000313" key="6">
    <source>
        <dbReference type="EMBL" id="CAG9325767.1"/>
    </source>
</evidence>
<feature type="transmembrane region" description="Helical" evidence="5">
    <location>
        <begin position="216"/>
        <end position="234"/>
    </location>
</feature>
<sequence length="288" mass="31032">MSTTIGLVSNPLGIIVGFALPGIFVLNESKTEIGNLMLIEAILSTISFILVVFCFRAKPKTPPSSSAEVERVDFRQSLPILLKNKNYLLLLIYFSAGIGTQNTLATIIELIGKPYGFSSAAVSLFAALSITFGLIGDAIASKIVTKMLKFKLFCLIIGCLSIIAFGIFTLTLPIGSIAITAISICLVGFLLMPMLPISYELGCELTFPIGEAMAGGLLNCGGTIFGILEVGIAYLLNNQPIASCIICIIGLLIGTVSIFLVKEDLKRIRQEKQPLNDYNHFEKELNKD</sequence>
<protein>
    <recommendedName>
        <fullName evidence="8">Major facilitator superfamily (MFS) profile domain-containing protein</fullName>
    </recommendedName>
</protein>
<dbReference type="Proteomes" id="UP001162131">
    <property type="component" value="Unassembled WGS sequence"/>
</dbReference>
<dbReference type="GO" id="GO:0022857">
    <property type="term" value="F:transmembrane transporter activity"/>
    <property type="evidence" value="ECO:0007669"/>
    <property type="project" value="InterPro"/>
</dbReference>
<comment type="subcellular location">
    <subcellularLocation>
        <location evidence="1">Membrane</location>
        <topology evidence="1">Multi-pass membrane protein</topology>
    </subcellularLocation>
</comment>
<evidence type="ECO:0000256" key="4">
    <source>
        <dbReference type="ARBA" id="ARBA00023136"/>
    </source>
</evidence>
<dbReference type="GO" id="GO:0016020">
    <property type="term" value="C:membrane"/>
    <property type="evidence" value="ECO:0007669"/>
    <property type="project" value="UniProtKB-SubCell"/>
</dbReference>
<feature type="transmembrane region" description="Helical" evidence="5">
    <location>
        <begin position="7"/>
        <end position="27"/>
    </location>
</feature>
<feature type="transmembrane region" description="Helical" evidence="5">
    <location>
        <begin position="152"/>
        <end position="171"/>
    </location>
</feature>
<dbReference type="PANTHER" id="PTHR10924:SF6">
    <property type="entry name" value="SOLUTE CARRIER FAMILY 49 MEMBER A3"/>
    <property type="match status" value="1"/>
</dbReference>
<dbReference type="AlphaFoldDB" id="A0AAU9JES0"/>
<keyword evidence="2 5" id="KW-0812">Transmembrane</keyword>
<dbReference type="EMBL" id="CAJZBQ010000039">
    <property type="protein sequence ID" value="CAG9325767.1"/>
    <property type="molecule type" value="Genomic_DNA"/>
</dbReference>
<proteinExistence type="predicted"/>
<dbReference type="Gene3D" id="1.20.1250.20">
    <property type="entry name" value="MFS general substrate transporter like domains"/>
    <property type="match status" value="1"/>
</dbReference>
<name>A0AAU9JES0_9CILI</name>
<keyword evidence="7" id="KW-1185">Reference proteome</keyword>
<keyword evidence="4 5" id="KW-0472">Membrane</keyword>
<feature type="transmembrane region" description="Helical" evidence="5">
    <location>
        <begin position="120"/>
        <end position="140"/>
    </location>
</feature>
<gene>
    <name evidence="6" type="ORF">BSTOLATCC_MIC39561</name>
</gene>
<reference evidence="6" key="1">
    <citation type="submission" date="2021-09" db="EMBL/GenBank/DDBJ databases">
        <authorList>
            <consortium name="AG Swart"/>
            <person name="Singh M."/>
            <person name="Singh A."/>
            <person name="Seah K."/>
            <person name="Emmerich C."/>
        </authorList>
    </citation>
    <scope>NUCLEOTIDE SEQUENCE</scope>
    <source>
        <strain evidence="6">ATCC30299</strain>
    </source>
</reference>
<dbReference type="InterPro" id="IPR049680">
    <property type="entry name" value="FLVCR1-2_SLC49-like"/>
</dbReference>
<evidence type="ECO:0000256" key="3">
    <source>
        <dbReference type="ARBA" id="ARBA00022989"/>
    </source>
</evidence>
<organism evidence="6 7">
    <name type="scientific">Blepharisma stoltei</name>
    <dbReference type="NCBI Taxonomy" id="1481888"/>
    <lineage>
        <taxon>Eukaryota</taxon>
        <taxon>Sar</taxon>
        <taxon>Alveolata</taxon>
        <taxon>Ciliophora</taxon>
        <taxon>Postciliodesmatophora</taxon>
        <taxon>Heterotrichea</taxon>
        <taxon>Heterotrichida</taxon>
        <taxon>Blepharismidae</taxon>
        <taxon>Blepharisma</taxon>
    </lineage>
</organism>
<feature type="transmembrane region" description="Helical" evidence="5">
    <location>
        <begin position="240"/>
        <end position="261"/>
    </location>
</feature>
<feature type="transmembrane region" description="Helical" evidence="5">
    <location>
        <begin position="87"/>
        <end position="108"/>
    </location>
</feature>
<dbReference type="SUPFAM" id="SSF103473">
    <property type="entry name" value="MFS general substrate transporter"/>
    <property type="match status" value="1"/>
</dbReference>